<dbReference type="Proteomes" id="UP000178302">
    <property type="component" value="Unassembled WGS sequence"/>
</dbReference>
<feature type="transmembrane region" description="Helical" evidence="1">
    <location>
        <begin position="66"/>
        <end position="88"/>
    </location>
</feature>
<keyword evidence="1" id="KW-1133">Transmembrane helix</keyword>
<dbReference type="EMBL" id="MHQZ01000001">
    <property type="protein sequence ID" value="OHA14919.1"/>
    <property type="molecule type" value="Genomic_DNA"/>
</dbReference>
<evidence type="ECO:0000313" key="2">
    <source>
        <dbReference type="EMBL" id="OHA14919.1"/>
    </source>
</evidence>
<name>A0A1G2LVL0_9BACT</name>
<proteinExistence type="predicted"/>
<dbReference type="Pfam" id="PF09997">
    <property type="entry name" value="DUF2238"/>
    <property type="match status" value="1"/>
</dbReference>
<sequence length="128" mass="14423">MPYFISISGIAILLLISYTGSPRGWFLKPCGWLSRIMHTFGGFFVAMFISEYFGKELLAQAGVLKYFIIIAGSTALVGVFWEIAEYIFGIYKFKKSGTKKYITEIKDTIEDLFLDIVGAGIWILLLVL</sequence>
<keyword evidence="1" id="KW-0472">Membrane</keyword>
<keyword evidence="1" id="KW-0812">Transmembrane</keyword>
<feature type="transmembrane region" description="Helical" evidence="1">
    <location>
        <begin position="35"/>
        <end position="54"/>
    </location>
</feature>
<dbReference type="InterPro" id="IPR014509">
    <property type="entry name" value="YjdF-like"/>
</dbReference>
<evidence type="ECO:0000313" key="3">
    <source>
        <dbReference type="Proteomes" id="UP000178302"/>
    </source>
</evidence>
<protein>
    <submittedName>
        <fullName evidence="2">Uncharacterized protein</fullName>
    </submittedName>
</protein>
<reference evidence="2 3" key="1">
    <citation type="journal article" date="2016" name="Nat. Commun.">
        <title>Thousands of microbial genomes shed light on interconnected biogeochemical processes in an aquifer system.</title>
        <authorList>
            <person name="Anantharaman K."/>
            <person name="Brown C.T."/>
            <person name="Hug L.A."/>
            <person name="Sharon I."/>
            <person name="Castelle C.J."/>
            <person name="Probst A.J."/>
            <person name="Thomas B.C."/>
            <person name="Singh A."/>
            <person name="Wilkins M.J."/>
            <person name="Karaoz U."/>
            <person name="Brodie E.L."/>
            <person name="Williams K.H."/>
            <person name="Hubbard S.S."/>
            <person name="Banfield J.F."/>
        </authorList>
    </citation>
    <scope>NUCLEOTIDE SEQUENCE [LARGE SCALE GENOMIC DNA]</scope>
</reference>
<dbReference type="AlphaFoldDB" id="A0A1G2LVL0"/>
<evidence type="ECO:0000256" key="1">
    <source>
        <dbReference type="SAM" id="Phobius"/>
    </source>
</evidence>
<organism evidence="2 3">
    <name type="scientific">Candidatus Tagabacteria bacterium RIFCSPLOWO2_01_FULL_39_11</name>
    <dbReference type="NCBI Taxonomy" id="1802295"/>
    <lineage>
        <taxon>Bacteria</taxon>
        <taxon>Candidatus Tagaibacteriota</taxon>
    </lineage>
</organism>
<comment type="caution">
    <text evidence="2">The sequence shown here is derived from an EMBL/GenBank/DDBJ whole genome shotgun (WGS) entry which is preliminary data.</text>
</comment>
<accession>A0A1G2LVL0</accession>
<gene>
    <name evidence="2" type="ORF">A2909_01595</name>
</gene>